<accession>A0ABU0V1E1</accession>
<dbReference type="InterPro" id="IPR000639">
    <property type="entry name" value="Epox_hydrolase-like"/>
</dbReference>
<protein>
    <submittedName>
        <fullName evidence="3">Esterase</fullName>
        <ecNumber evidence="3">3.1.-.-</ecNumber>
    </submittedName>
</protein>
<sequence length="266" mass="30367">MENLMILHSHIVESDHATTNKPVVLLHGLFGSLSNLGVIARALNTNHKIIQLDLRNHGLSSHSDEMNYEIMAQDVIDTLDELGIEQFSLIGHSMGGKVCMKIAGLYPNRVDKLIVLDISPVVYQGHRHQDILKAINAVRAEPHELSRKQATEIMKQFIPQDGIILFLLKSFNQGHWLFNVDTIEKQYPSITGWKDIQPWLKPCLFIKGANSDYIEMEYENNIRQQFPSAEIKSIEGVGHWLHAEKPQEVIKLIQQFLQEQGESRTY</sequence>
<name>A0ABU0V1E1_ACIBI</name>
<comment type="caution">
    <text evidence="3">The sequence shown here is derived from an EMBL/GenBank/DDBJ whole genome shotgun (WGS) entry which is preliminary data.</text>
</comment>
<evidence type="ECO:0000313" key="3">
    <source>
        <dbReference type="EMBL" id="MDQ1210624.1"/>
    </source>
</evidence>
<dbReference type="Proteomes" id="UP001233360">
    <property type="component" value="Unassembled WGS sequence"/>
</dbReference>
<reference evidence="3 4" key="1">
    <citation type="submission" date="2023-07" db="EMBL/GenBank/DDBJ databases">
        <title>Functional and genomic diversity of the sorghum phyllosphere microbiome.</title>
        <authorList>
            <person name="Shade A."/>
        </authorList>
    </citation>
    <scope>NUCLEOTIDE SEQUENCE [LARGE SCALE GENOMIC DNA]</scope>
    <source>
        <strain evidence="3 4">SORGH_AS_0887</strain>
    </source>
</reference>
<feature type="domain" description="AB hydrolase-1" evidence="2">
    <location>
        <begin position="21"/>
        <end position="246"/>
    </location>
</feature>
<dbReference type="GO" id="GO:0016787">
    <property type="term" value="F:hydrolase activity"/>
    <property type="evidence" value="ECO:0007669"/>
    <property type="project" value="UniProtKB-KW"/>
</dbReference>
<dbReference type="Gene3D" id="3.40.50.1820">
    <property type="entry name" value="alpha/beta hydrolase"/>
    <property type="match status" value="1"/>
</dbReference>
<gene>
    <name evidence="3" type="ORF">QE380_003547</name>
</gene>
<dbReference type="Pfam" id="PF00561">
    <property type="entry name" value="Abhydrolase_1"/>
    <property type="match status" value="1"/>
</dbReference>
<evidence type="ECO:0000256" key="1">
    <source>
        <dbReference type="ARBA" id="ARBA00022801"/>
    </source>
</evidence>
<dbReference type="EMBL" id="JAUTBK010000002">
    <property type="protein sequence ID" value="MDQ1210624.1"/>
    <property type="molecule type" value="Genomic_DNA"/>
</dbReference>
<organism evidence="3 4">
    <name type="scientific">Acinetobacter baylyi</name>
    <dbReference type="NCBI Taxonomy" id="202950"/>
    <lineage>
        <taxon>Bacteria</taxon>
        <taxon>Pseudomonadati</taxon>
        <taxon>Pseudomonadota</taxon>
        <taxon>Gammaproteobacteria</taxon>
        <taxon>Moraxellales</taxon>
        <taxon>Moraxellaceae</taxon>
        <taxon>Acinetobacter</taxon>
    </lineage>
</organism>
<evidence type="ECO:0000259" key="2">
    <source>
        <dbReference type="Pfam" id="PF00561"/>
    </source>
</evidence>
<dbReference type="PANTHER" id="PTHR46118:SF4">
    <property type="entry name" value="PROTEIN ABHD11"/>
    <property type="match status" value="1"/>
</dbReference>
<dbReference type="InterPro" id="IPR000073">
    <property type="entry name" value="AB_hydrolase_1"/>
</dbReference>
<keyword evidence="4" id="KW-1185">Reference proteome</keyword>
<dbReference type="InterPro" id="IPR029058">
    <property type="entry name" value="AB_hydrolase_fold"/>
</dbReference>
<proteinExistence type="predicted"/>
<dbReference type="PANTHER" id="PTHR46118">
    <property type="entry name" value="PROTEIN ABHD11"/>
    <property type="match status" value="1"/>
</dbReference>
<dbReference type="PRINTS" id="PR00412">
    <property type="entry name" value="EPOXHYDRLASE"/>
</dbReference>
<dbReference type="SUPFAM" id="SSF53474">
    <property type="entry name" value="alpha/beta-Hydrolases"/>
    <property type="match status" value="1"/>
</dbReference>
<evidence type="ECO:0000313" key="4">
    <source>
        <dbReference type="Proteomes" id="UP001233360"/>
    </source>
</evidence>
<dbReference type="PRINTS" id="PR00111">
    <property type="entry name" value="ABHYDROLASE"/>
</dbReference>
<keyword evidence="1 3" id="KW-0378">Hydrolase</keyword>
<dbReference type="EC" id="3.1.-.-" evidence="3"/>